<evidence type="ECO:0000256" key="1">
    <source>
        <dbReference type="SAM" id="MobiDB-lite"/>
    </source>
</evidence>
<feature type="compositionally biased region" description="Low complexity" evidence="1">
    <location>
        <begin position="167"/>
        <end position="177"/>
    </location>
</feature>
<keyword evidence="3" id="KW-1185">Reference proteome</keyword>
<evidence type="ECO:0000313" key="2">
    <source>
        <dbReference type="EMBL" id="KAF2289435.1"/>
    </source>
</evidence>
<sequence length="279" mass="31506">MSFKDSVVNGGGQEMDMEILETNVNICLEAEDVIVNREGVRPLVKFSPKLEDQLKEKLRLAVVAVDREFRLWMVVIRKSRRPMKSNSSEKVKSSTRFQILTEEEEVEGARESNVLQDRNVRIAKESLVGIKVGGVFGGNSVNRLSSKQNNHKGKGKSQKEKENITPSSSKRSSGWNSSPLWRAMKDVWPNVIDGPVWSVGNGYSDKFWKDVWILGQCFLVDVAHSEVSSWMLDDSVADYVAENEEWSWDVLECNLPRQTLMNIVVIPPPSSVYGPDTVF</sequence>
<dbReference type="Proteomes" id="UP000467840">
    <property type="component" value="Chromosome 8"/>
</dbReference>
<dbReference type="EMBL" id="JAAGAX010000016">
    <property type="protein sequence ID" value="KAF2289435.1"/>
    <property type="molecule type" value="Genomic_DNA"/>
</dbReference>
<proteinExistence type="predicted"/>
<accession>A0A6A6KMA4</accession>
<protein>
    <submittedName>
        <fullName evidence="2">Uncharacterized protein</fullName>
    </submittedName>
</protein>
<feature type="region of interest" description="Disordered" evidence="1">
    <location>
        <begin position="141"/>
        <end position="177"/>
    </location>
</feature>
<organism evidence="2 3">
    <name type="scientific">Hevea brasiliensis</name>
    <name type="common">Para rubber tree</name>
    <name type="synonym">Siphonia brasiliensis</name>
    <dbReference type="NCBI Taxonomy" id="3981"/>
    <lineage>
        <taxon>Eukaryota</taxon>
        <taxon>Viridiplantae</taxon>
        <taxon>Streptophyta</taxon>
        <taxon>Embryophyta</taxon>
        <taxon>Tracheophyta</taxon>
        <taxon>Spermatophyta</taxon>
        <taxon>Magnoliopsida</taxon>
        <taxon>eudicotyledons</taxon>
        <taxon>Gunneridae</taxon>
        <taxon>Pentapetalae</taxon>
        <taxon>rosids</taxon>
        <taxon>fabids</taxon>
        <taxon>Malpighiales</taxon>
        <taxon>Euphorbiaceae</taxon>
        <taxon>Crotonoideae</taxon>
        <taxon>Micrandreae</taxon>
        <taxon>Hevea</taxon>
    </lineage>
</organism>
<evidence type="ECO:0000313" key="3">
    <source>
        <dbReference type="Proteomes" id="UP000467840"/>
    </source>
</evidence>
<gene>
    <name evidence="2" type="ORF">GH714_036182</name>
</gene>
<comment type="caution">
    <text evidence="2">The sequence shown here is derived from an EMBL/GenBank/DDBJ whole genome shotgun (WGS) entry which is preliminary data.</text>
</comment>
<dbReference type="AlphaFoldDB" id="A0A6A6KMA4"/>
<reference evidence="2 3" key="1">
    <citation type="journal article" date="2020" name="Mol. Plant">
        <title>The Chromosome-Based Rubber Tree Genome Provides New Insights into Spurge Genome Evolution and Rubber Biosynthesis.</title>
        <authorList>
            <person name="Liu J."/>
            <person name="Shi C."/>
            <person name="Shi C.C."/>
            <person name="Li W."/>
            <person name="Zhang Q.J."/>
            <person name="Zhang Y."/>
            <person name="Li K."/>
            <person name="Lu H.F."/>
            <person name="Shi C."/>
            <person name="Zhu S.T."/>
            <person name="Xiao Z.Y."/>
            <person name="Nan H."/>
            <person name="Yue Y."/>
            <person name="Zhu X.G."/>
            <person name="Wu Y."/>
            <person name="Hong X.N."/>
            <person name="Fan G.Y."/>
            <person name="Tong Y."/>
            <person name="Zhang D."/>
            <person name="Mao C.L."/>
            <person name="Liu Y.L."/>
            <person name="Hao S.J."/>
            <person name="Liu W.Q."/>
            <person name="Lv M.Q."/>
            <person name="Zhang H.B."/>
            <person name="Liu Y."/>
            <person name="Hu-Tang G.R."/>
            <person name="Wang J.P."/>
            <person name="Wang J.H."/>
            <person name="Sun Y.H."/>
            <person name="Ni S.B."/>
            <person name="Chen W.B."/>
            <person name="Zhang X.C."/>
            <person name="Jiao Y.N."/>
            <person name="Eichler E.E."/>
            <person name="Li G.H."/>
            <person name="Liu X."/>
            <person name="Gao L.Z."/>
        </authorList>
    </citation>
    <scope>NUCLEOTIDE SEQUENCE [LARGE SCALE GENOMIC DNA]</scope>
    <source>
        <strain evidence="3">cv. GT1</strain>
        <tissue evidence="2">Leaf</tissue>
    </source>
</reference>
<name>A0A6A6KMA4_HEVBR</name>